<feature type="transmembrane region" description="Helical" evidence="11">
    <location>
        <begin position="191"/>
        <end position="212"/>
    </location>
</feature>
<dbReference type="GO" id="GO:0016020">
    <property type="term" value="C:membrane"/>
    <property type="evidence" value="ECO:0007669"/>
    <property type="project" value="UniProtKB-SubCell"/>
</dbReference>
<feature type="domain" description="Cation/H+ exchanger transmembrane" evidence="12">
    <location>
        <begin position="14"/>
        <end position="389"/>
    </location>
</feature>
<feature type="transmembrane region" description="Helical" evidence="11">
    <location>
        <begin position="371"/>
        <end position="390"/>
    </location>
</feature>
<feature type="transmembrane region" description="Helical" evidence="11">
    <location>
        <begin position="224"/>
        <end position="242"/>
    </location>
</feature>
<evidence type="ECO:0000256" key="9">
    <source>
        <dbReference type="ARBA" id="ARBA00023136"/>
    </source>
</evidence>
<keyword evidence="14" id="KW-1185">Reference proteome</keyword>
<feature type="transmembrane region" description="Helical" evidence="11">
    <location>
        <begin position="86"/>
        <end position="108"/>
    </location>
</feature>
<dbReference type="Gene3D" id="1.20.1530.20">
    <property type="match status" value="1"/>
</dbReference>
<dbReference type="GO" id="GO:1902600">
    <property type="term" value="P:proton transmembrane transport"/>
    <property type="evidence" value="ECO:0007669"/>
    <property type="project" value="InterPro"/>
</dbReference>
<evidence type="ECO:0000256" key="4">
    <source>
        <dbReference type="ARBA" id="ARBA00022449"/>
    </source>
</evidence>
<dbReference type="GO" id="GO:0015297">
    <property type="term" value="F:antiporter activity"/>
    <property type="evidence" value="ECO:0007669"/>
    <property type="project" value="UniProtKB-KW"/>
</dbReference>
<feature type="transmembrane region" description="Helical" evidence="11">
    <location>
        <begin position="276"/>
        <end position="296"/>
    </location>
</feature>
<proteinExistence type="inferred from homology"/>
<dbReference type="PANTHER" id="PTHR43562:SF3">
    <property type="entry name" value="SODIUM ION_PROTON EXCHANGER (EUROFUNG)"/>
    <property type="match status" value="1"/>
</dbReference>
<evidence type="ECO:0000256" key="5">
    <source>
        <dbReference type="ARBA" id="ARBA00022692"/>
    </source>
</evidence>
<keyword evidence="7" id="KW-0915">Sodium</keyword>
<evidence type="ECO:0000256" key="6">
    <source>
        <dbReference type="ARBA" id="ARBA00022989"/>
    </source>
</evidence>
<keyword evidence="8" id="KW-0406">Ion transport</keyword>
<dbReference type="EMBL" id="QGDL01000005">
    <property type="protein sequence ID" value="PWJ29879.1"/>
    <property type="molecule type" value="Genomic_DNA"/>
</dbReference>
<dbReference type="InterPro" id="IPR038770">
    <property type="entry name" value="Na+/solute_symporter_sf"/>
</dbReference>
<feature type="transmembrane region" description="Helical" evidence="11">
    <location>
        <begin position="128"/>
        <end position="146"/>
    </location>
</feature>
<dbReference type="PANTHER" id="PTHR43562">
    <property type="entry name" value="NAPA-TYPE SODIUM/HYDROGEN ANTIPORTER"/>
    <property type="match status" value="1"/>
</dbReference>
<comment type="caution">
    <text evidence="13">The sequence shown here is derived from an EMBL/GenBank/DDBJ whole genome shotgun (WGS) entry which is preliminary data.</text>
</comment>
<reference evidence="13 14" key="1">
    <citation type="submission" date="2018-05" db="EMBL/GenBank/DDBJ databases">
        <title>The Hungate 1000. A catalogue of reference genomes from the rumen microbiome.</title>
        <authorList>
            <person name="Kelly W."/>
        </authorList>
    </citation>
    <scope>NUCLEOTIDE SEQUENCE [LARGE SCALE GENOMIC DNA]</scope>
    <source>
        <strain evidence="13 14">NLAE-zl-C242</strain>
    </source>
</reference>
<protein>
    <submittedName>
        <fullName evidence="13">Sodium/proton-potassium antiporter GerN (CPA2 family)</fullName>
    </submittedName>
</protein>
<dbReference type="GO" id="GO:0006814">
    <property type="term" value="P:sodium ion transport"/>
    <property type="evidence" value="ECO:0007669"/>
    <property type="project" value="UniProtKB-KW"/>
</dbReference>
<keyword evidence="6 11" id="KW-1133">Transmembrane helix</keyword>
<gene>
    <name evidence="13" type="ORF">A8806_105182</name>
</gene>
<keyword evidence="4" id="KW-0050">Antiport</keyword>
<comment type="subcellular location">
    <subcellularLocation>
        <location evidence="1">Membrane</location>
        <topology evidence="1">Multi-pass membrane protein</topology>
    </subcellularLocation>
</comment>
<feature type="transmembrane region" description="Helical" evidence="11">
    <location>
        <begin position="31"/>
        <end position="49"/>
    </location>
</feature>
<evidence type="ECO:0000313" key="13">
    <source>
        <dbReference type="EMBL" id="PWJ29879.1"/>
    </source>
</evidence>
<feature type="transmembrane region" description="Helical" evidence="11">
    <location>
        <begin position="302"/>
        <end position="326"/>
    </location>
</feature>
<name>A0A2Y9BFJ2_9FIRM</name>
<keyword evidence="3" id="KW-0813">Transport</keyword>
<feature type="transmembrane region" description="Helical" evidence="11">
    <location>
        <begin position="6"/>
        <end position="24"/>
    </location>
</feature>
<dbReference type="AlphaFoldDB" id="A0A2Y9BFJ2"/>
<evidence type="ECO:0000256" key="2">
    <source>
        <dbReference type="ARBA" id="ARBA00005551"/>
    </source>
</evidence>
<evidence type="ECO:0000256" key="8">
    <source>
        <dbReference type="ARBA" id="ARBA00023065"/>
    </source>
</evidence>
<evidence type="ECO:0000313" key="14">
    <source>
        <dbReference type="Proteomes" id="UP000245845"/>
    </source>
</evidence>
<evidence type="ECO:0000256" key="11">
    <source>
        <dbReference type="SAM" id="Phobius"/>
    </source>
</evidence>
<evidence type="ECO:0000256" key="10">
    <source>
        <dbReference type="ARBA" id="ARBA00023201"/>
    </source>
</evidence>
<feature type="transmembrane region" description="Helical" evidence="11">
    <location>
        <begin position="248"/>
        <end position="264"/>
    </location>
</feature>
<sequence length="423" mass="45093">MSSYSYLLDLAIILLFTKVLGLLTKRVQMPQVVGALLAGLILGPAGFGILSETSFIHEIAEIGVIVLMFCAGMETDIKELKASGKASFVIALCGVIVPLVGGFAAAYFFNKPGMIVSDADASVFLQNIFIGVILTATSVSITVETLKELGKLKTRSGNAILGAAIIDDILGIIALTVVTSLADSSVKLGTVMLKIVGFFVFAGVVGFIFYRLYKNWVDTAKKELHRHTIIAFVFCLLMSYIAEEVFGVADITGAFIAGLIISNVRRSDYLQSKFDTISYLLVSPVFFASIGLKVVLPEMSGSIVGFAVVLTIVAILTKVVGCGLGAKMCKYQNYQAKRIGVGMISRGEVALIVASKGASLGLLGTAFLGPIIIVVVITTIITPVFLKVVFRPGTAPVQEQLIPESEMVTSYYENANEIRGEGR</sequence>
<feature type="transmembrane region" description="Helical" evidence="11">
    <location>
        <begin position="158"/>
        <end position="179"/>
    </location>
</feature>
<comment type="similarity">
    <text evidence="2">Belongs to the monovalent cation:proton antiporter 2 (CPA2) transporter (TC 2.A.37) family.</text>
</comment>
<keyword evidence="5 11" id="KW-0812">Transmembrane</keyword>
<dbReference type="RefSeq" id="WP_109731010.1">
    <property type="nucleotide sequence ID" value="NZ_BAAACK010000018.1"/>
</dbReference>
<dbReference type="Pfam" id="PF00999">
    <property type="entry name" value="Na_H_Exchanger"/>
    <property type="match status" value="1"/>
</dbReference>
<keyword evidence="10" id="KW-0739">Sodium transport</keyword>
<feature type="transmembrane region" description="Helical" evidence="11">
    <location>
        <begin position="55"/>
        <end position="74"/>
    </location>
</feature>
<keyword evidence="9 11" id="KW-0472">Membrane</keyword>
<evidence type="ECO:0000256" key="3">
    <source>
        <dbReference type="ARBA" id="ARBA00022448"/>
    </source>
</evidence>
<evidence type="ECO:0000256" key="1">
    <source>
        <dbReference type="ARBA" id="ARBA00004141"/>
    </source>
</evidence>
<dbReference type="Proteomes" id="UP000245845">
    <property type="component" value="Unassembled WGS sequence"/>
</dbReference>
<dbReference type="InterPro" id="IPR006153">
    <property type="entry name" value="Cation/H_exchanger_TM"/>
</dbReference>
<accession>A0A2Y9BFJ2</accession>
<evidence type="ECO:0000256" key="7">
    <source>
        <dbReference type="ARBA" id="ARBA00023053"/>
    </source>
</evidence>
<dbReference type="OrthoDB" id="9793589at2"/>
<evidence type="ECO:0000259" key="12">
    <source>
        <dbReference type="Pfam" id="PF00999"/>
    </source>
</evidence>
<organism evidence="13 14">
    <name type="scientific">Faecalicatena orotica</name>
    <dbReference type="NCBI Taxonomy" id="1544"/>
    <lineage>
        <taxon>Bacteria</taxon>
        <taxon>Bacillati</taxon>
        <taxon>Bacillota</taxon>
        <taxon>Clostridia</taxon>
        <taxon>Lachnospirales</taxon>
        <taxon>Lachnospiraceae</taxon>
        <taxon>Faecalicatena</taxon>
    </lineage>
</organism>